<dbReference type="SUPFAM" id="SSF50447">
    <property type="entry name" value="Translation proteins"/>
    <property type="match status" value="1"/>
</dbReference>
<dbReference type="InterPro" id="IPR036976">
    <property type="entry name" value="RimM_N_sf"/>
</dbReference>
<keyword evidence="9" id="KW-1185">Reference proteome</keyword>
<evidence type="ECO:0000256" key="3">
    <source>
        <dbReference type="ARBA" id="ARBA00022552"/>
    </source>
</evidence>
<dbReference type="HAMAP" id="MF_00014">
    <property type="entry name" value="Ribosome_mat_RimM"/>
    <property type="match status" value="1"/>
</dbReference>
<dbReference type="Pfam" id="PF24986">
    <property type="entry name" value="PRC_RimM"/>
    <property type="match status" value="1"/>
</dbReference>
<keyword evidence="4 5" id="KW-0143">Chaperone</keyword>
<dbReference type="GO" id="GO:0005840">
    <property type="term" value="C:ribosome"/>
    <property type="evidence" value="ECO:0007669"/>
    <property type="project" value="InterPro"/>
</dbReference>
<dbReference type="InterPro" id="IPR011033">
    <property type="entry name" value="PRC_barrel-like_sf"/>
</dbReference>
<comment type="domain">
    <text evidence="5">The PRC barrel domain binds ribosomal protein uS19.</text>
</comment>
<keyword evidence="2 5" id="KW-0690">Ribosome biogenesis</keyword>
<evidence type="ECO:0000256" key="1">
    <source>
        <dbReference type="ARBA" id="ARBA00022490"/>
    </source>
</evidence>
<comment type="caution">
    <text evidence="8">The sequence shown here is derived from an EMBL/GenBank/DDBJ whole genome shotgun (WGS) entry which is preliminary data.</text>
</comment>
<evidence type="ECO:0000313" key="8">
    <source>
        <dbReference type="EMBL" id="PWR22088.1"/>
    </source>
</evidence>
<dbReference type="PANTHER" id="PTHR33692">
    <property type="entry name" value="RIBOSOME MATURATION FACTOR RIMM"/>
    <property type="match status" value="1"/>
</dbReference>
<dbReference type="Pfam" id="PF01782">
    <property type="entry name" value="RimM"/>
    <property type="match status" value="1"/>
</dbReference>
<dbReference type="OrthoDB" id="9788191at2"/>
<dbReference type="Proteomes" id="UP000246077">
    <property type="component" value="Unassembled WGS sequence"/>
</dbReference>
<dbReference type="SUPFAM" id="SSF50346">
    <property type="entry name" value="PRC-barrel domain"/>
    <property type="match status" value="1"/>
</dbReference>
<comment type="function">
    <text evidence="5">An accessory protein needed during the final step in the assembly of 30S ribosomal subunit, possibly for assembly of the head region. Essential for efficient processing of 16S rRNA. May be needed both before and after RbfA during the maturation of 16S rRNA. It has affinity for free ribosomal 30S subunits but not for 70S ribosomes.</text>
</comment>
<feature type="domain" description="Ribosome maturation factor RimM PRC barrel" evidence="7">
    <location>
        <begin position="116"/>
        <end position="183"/>
    </location>
</feature>
<evidence type="ECO:0000256" key="5">
    <source>
        <dbReference type="HAMAP-Rule" id="MF_00014"/>
    </source>
</evidence>
<dbReference type="InterPro" id="IPR056792">
    <property type="entry name" value="PRC_RimM"/>
</dbReference>
<keyword evidence="1 5" id="KW-0963">Cytoplasm</keyword>
<dbReference type="PANTHER" id="PTHR33692:SF1">
    <property type="entry name" value="RIBOSOME MATURATION FACTOR RIMM"/>
    <property type="match status" value="1"/>
</dbReference>
<dbReference type="InterPro" id="IPR011961">
    <property type="entry name" value="RimM"/>
</dbReference>
<dbReference type="InterPro" id="IPR002676">
    <property type="entry name" value="RimM_N"/>
</dbReference>
<dbReference type="AlphaFoldDB" id="A0A317E4N2"/>
<gene>
    <name evidence="5" type="primary">rimM</name>
    <name evidence="8" type="ORF">DKG75_08930</name>
</gene>
<dbReference type="Gene3D" id="2.40.30.60">
    <property type="entry name" value="RimM"/>
    <property type="match status" value="1"/>
</dbReference>
<comment type="subcellular location">
    <subcellularLocation>
        <location evidence="5">Cytoplasm</location>
    </subcellularLocation>
</comment>
<dbReference type="GO" id="GO:0042274">
    <property type="term" value="P:ribosomal small subunit biogenesis"/>
    <property type="evidence" value="ECO:0007669"/>
    <property type="project" value="UniProtKB-UniRule"/>
</dbReference>
<dbReference type="EMBL" id="QGLF01000002">
    <property type="protein sequence ID" value="PWR22088.1"/>
    <property type="molecule type" value="Genomic_DNA"/>
</dbReference>
<evidence type="ECO:0000313" key="9">
    <source>
        <dbReference type="Proteomes" id="UP000246077"/>
    </source>
</evidence>
<comment type="subunit">
    <text evidence="5">Binds ribosomal protein uS19.</text>
</comment>
<feature type="domain" description="RimM N-terminal" evidence="6">
    <location>
        <begin position="25"/>
        <end position="103"/>
    </location>
</feature>
<name>A0A317E4N2_9PROT</name>
<proteinExistence type="inferred from homology"/>
<comment type="similarity">
    <text evidence="5">Belongs to the RimM family.</text>
</comment>
<dbReference type="Gene3D" id="2.30.30.240">
    <property type="entry name" value="PRC-barrel domain"/>
    <property type="match status" value="1"/>
</dbReference>
<evidence type="ECO:0000259" key="6">
    <source>
        <dbReference type="Pfam" id="PF01782"/>
    </source>
</evidence>
<accession>A0A317E4N2</accession>
<reference evidence="9" key="1">
    <citation type="submission" date="2018-05" db="EMBL/GenBank/DDBJ databases">
        <title>Zavarzinia sp. HR-AS.</title>
        <authorList>
            <person name="Lee Y."/>
            <person name="Jeon C.O."/>
        </authorList>
    </citation>
    <scope>NUCLEOTIDE SEQUENCE [LARGE SCALE GENOMIC DNA]</scope>
    <source>
        <strain evidence="9">DSM 1231</strain>
    </source>
</reference>
<dbReference type="GO" id="GO:0043022">
    <property type="term" value="F:ribosome binding"/>
    <property type="evidence" value="ECO:0007669"/>
    <property type="project" value="InterPro"/>
</dbReference>
<dbReference type="RefSeq" id="WP_109920733.1">
    <property type="nucleotide sequence ID" value="NZ_QGLF01000002.1"/>
</dbReference>
<sequence length="198" mass="20357">MIAPKKTAPKPGTAAPAVDGPGYVCVGAVAGAHGIRGEVKVKPFTEDPMAVGGYGPVLTSKGLTLELQPLRVQGTAVVVRIDGVDDRNKAEALRGQRLYVPRAVLPEPDEDEFYHADLLGLPVLDGAGTRLGTVAAIQDFGAGDMIEVAFDGGGSAFLPFTREVVPGVDLKAGHLVAVPPEGWLDVPDEENGEAGAGA</sequence>
<evidence type="ECO:0000256" key="4">
    <source>
        <dbReference type="ARBA" id="ARBA00023186"/>
    </source>
</evidence>
<evidence type="ECO:0000256" key="2">
    <source>
        <dbReference type="ARBA" id="ARBA00022517"/>
    </source>
</evidence>
<dbReference type="GO" id="GO:0005737">
    <property type="term" value="C:cytoplasm"/>
    <property type="evidence" value="ECO:0007669"/>
    <property type="project" value="UniProtKB-SubCell"/>
</dbReference>
<dbReference type="InterPro" id="IPR009000">
    <property type="entry name" value="Transl_B-barrel_sf"/>
</dbReference>
<organism evidence="8 9">
    <name type="scientific">Zavarzinia compransoris</name>
    <dbReference type="NCBI Taxonomy" id="1264899"/>
    <lineage>
        <taxon>Bacteria</taxon>
        <taxon>Pseudomonadati</taxon>
        <taxon>Pseudomonadota</taxon>
        <taxon>Alphaproteobacteria</taxon>
        <taxon>Rhodospirillales</taxon>
        <taxon>Zavarziniaceae</taxon>
        <taxon>Zavarzinia</taxon>
    </lineage>
</organism>
<evidence type="ECO:0000259" key="7">
    <source>
        <dbReference type="Pfam" id="PF24986"/>
    </source>
</evidence>
<dbReference type="NCBIfam" id="TIGR02273">
    <property type="entry name" value="16S_RimM"/>
    <property type="match status" value="1"/>
</dbReference>
<dbReference type="GO" id="GO:0006364">
    <property type="term" value="P:rRNA processing"/>
    <property type="evidence" value="ECO:0007669"/>
    <property type="project" value="UniProtKB-UniRule"/>
</dbReference>
<protein>
    <recommendedName>
        <fullName evidence="5">Ribosome maturation factor RimM</fullName>
    </recommendedName>
</protein>
<keyword evidence="3 5" id="KW-0698">rRNA processing</keyword>